<keyword evidence="4" id="KW-0411">Iron-sulfur</keyword>
<dbReference type="GO" id="GO:0046872">
    <property type="term" value="F:metal ion binding"/>
    <property type="evidence" value="ECO:0007669"/>
    <property type="project" value="UniProtKB-KW"/>
</dbReference>
<dbReference type="SFLD" id="SFLDG01065">
    <property type="entry name" value="anaerobic_coproporphyrinogen-I"/>
    <property type="match status" value="1"/>
</dbReference>
<keyword evidence="1" id="KW-0949">S-adenosyl-L-methionine</keyword>
<evidence type="ECO:0000313" key="6">
    <source>
        <dbReference type="EMBL" id="MCR2042534.1"/>
    </source>
</evidence>
<dbReference type="PANTHER" id="PTHR13932:SF1">
    <property type="entry name" value="OXYGEN-INDEPENDENT COPROPORPHYRINOGEN-III OXIDASE-LIKE PROTEIN HEMZ"/>
    <property type="match status" value="1"/>
</dbReference>
<gene>
    <name evidence="6" type="primary">hemZ</name>
    <name evidence="6" type="ORF">NSA23_00250</name>
</gene>
<accession>A0A9X2MF33</accession>
<dbReference type="InterPro" id="IPR023995">
    <property type="entry name" value="HemZ"/>
</dbReference>
<evidence type="ECO:0000256" key="1">
    <source>
        <dbReference type="ARBA" id="ARBA00022691"/>
    </source>
</evidence>
<evidence type="ECO:0000256" key="2">
    <source>
        <dbReference type="ARBA" id="ARBA00022723"/>
    </source>
</evidence>
<name>A0A9X2MF33_9FIRM</name>
<dbReference type="Gene3D" id="3.20.20.70">
    <property type="entry name" value="Aldolase class I"/>
    <property type="match status" value="1"/>
</dbReference>
<comment type="caution">
    <text evidence="6">The sequence shown here is derived from an EMBL/GenBank/DDBJ whole genome shotgun (WGS) entry which is preliminary data.</text>
</comment>
<dbReference type="SFLD" id="SFLDS00029">
    <property type="entry name" value="Radical_SAM"/>
    <property type="match status" value="1"/>
</dbReference>
<dbReference type="SUPFAM" id="SSF102114">
    <property type="entry name" value="Radical SAM enzymes"/>
    <property type="match status" value="1"/>
</dbReference>
<reference evidence="6" key="1">
    <citation type="submission" date="2022-07" db="EMBL/GenBank/DDBJ databases">
        <title>Enhanced cultured diversity of the mouse gut microbiota enables custom-made synthetic communities.</title>
        <authorList>
            <person name="Afrizal A."/>
        </authorList>
    </citation>
    <scope>NUCLEOTIDE SEQUENCE</scope>
    <source>
        <strain evidence="6">DSM 29482</strain>
    </source>
</reference>
<dbReference type="GO" id="GO:0006779">
    <property type="term" value="P:porphyrin-containing compound biosynthetic process"/>
    <property type="evidence" value="ECO:0007669"/>
    <property type="project" value="TreeGrafter"/>
</dbReference>
<dbReference type="GO" id="GO:0051989">
    <property type="term" value="F:coproporphyrinogen dehydrogenase activity"/>
    <property type="evidence" value="ECO:0007669"/>
    <property type="project" value="UniProtKB-EC"/>
</dbReference>
<dbReference type="InterPro" id="IPR007197">
    <property type="entry name" value="rSAM"/>
</dbReference>
<dbReference type="SFLD" id="SFLDF00310">
    <property type="entry name" value="oxygen-independent_coproporphy"/>
    <property type="match status" value="1"/>
</dbReference>
<sequence>MYNYEVHELTKLFFFGEDIKFIEDEKDYNENGILIKNYLKQNEDDYFSITEIVSDGKIISKYLVSSINSIDVKRDDLNKKIKVGIKQSIYEAISNISKVEAPWGILTGVRPVKIVHDLIDKQIGEEKIYNILINEYKLYSDRARLIIDIAKRQRGFIYPLSKDRFSLYISIPFCPTRCIYCSFPSNSLEISKNYVDEYTEKLIYELNMVKEFMENKKICTVYIGGGTPTAIPTENLDRIIKTIYNLFGRNNIEELTVEAGRPDTMTSEKLHMLKENNIDRISINPQTMNLKTLKLIGRKHTDEDIVKTFKLARKTGFSNINMDIIIGLPGEDIRDVENTLEIISKLNPESLTVHTLTVKRVSEFRKKISSYSIKDQEIINSMLKLTKKYAENMELLPYYLYRQKQMLGNFENIGYSIKGKECIYNMLIMEEKETIIAVGAGGVSKIFYPDENRFERVPNVKNLGEYLTRTEEMADRKRKLIDTI</sequence>
<dbReference type="InterPro" id="IPR006638">
    <property type="entry name" value="Elp3/MiaA/NifB-like_rSAM"/>
</dbReference>
<dbReference type="Proteomes" id="UP001142078">
    <property type="component" value="Unassembled WGS sequence"/>
</dbReference>
<dbReference type="RefSeq" id="WP_257490022.1">
    <property type="nucleotide sequence ID" value="NZ_JANJZL010000001.1"/>
</dbReference>
<dbReference type="GO" id="GO:0005737">
    <property type="term" value="C:cytoplasm"/>
    <property type="evidence" value="ECO:0007669"/>
    <property type="project" value="TreeGrafter"/>
</dbReference>
<keyword evidence="2" id="KW-0479">Metal-binding</keyword>
<keyword evidence="6" id="KW-0560">Oxidoreductase</keyword>
<evidence type="ECO:0000256" key="4">
    <source>
        <dbReference type="ARBA" id="ARBA00023014"/>
    </source>
</evidence>
<dbReference type="CDD" id="cd01335">
    <property type="entry name" value="Radical_SAM"/>
    <property type="match status" value="1"/>
</dbReference>
<dbReference type="Pfam" id="PF04055">
    <property type="entry name" value="Radical_SAM"/>
    <property type="match status" value="1"/>
</dbReference>
<dbReference type="SFLD" id="SFLDG01082">
    <property type="entry name" value="B12-binding_domain_containing"/>
    <property type="match status" value="1"/>
</dbReference>
<dbReference type="InterPro" id="IPR058240">
    <property type="entry name" value="rSAM_sf"/>
</dbReference>
<dbReference type="InterPro" id="IPR013785">
    <property type="entry name" value="Aldolase_TIM"/>
</dbReference>
<evidence type="ECO:0000256" key="3">
    <source>
        <dbReference type="ARBA" id="ARBA00023004"/>
    </source>
</evidence>
<evidence type="ECO:0000259" key="5">
    <source>
        <dbReference type="PROSITE" id="PS51918"/>
    </source>
</evidence>
<dbReference type="SMART" id="SM00729">
    <property type="entry name" value="Elp3"/>
    <property type="match status" value="1"/>
</dbReference>
<organism evidence="6 7">
    <name type="scientific">Anaerosalibacter massiliensis</name>
    <dbReference type="NCBI Taxonomy" id="1347392"/>
    <lineage>
        <taxon>Bacteria</taxon>
        <taxon>Bacillati</taxon>
        <taxon>Bacillota</taxon>
        <taxon>Tissierellia</taxon>
        <taxon>Tissierellales</taxon>
        <taxon>Sporanaerobacteraceae</taxon>
        <taxon>Anaerosalibacter</taxon>
    </lineage>
</organism>
<dbReference type="EMBL" id="JANJZL010000001">
    <property type="protein sequence ID" value="MCR2042534.1"/>
    <property type="molecule type" value="Genomic_DNA"/>
</dbReference>
<feature type="domain" description="Radical SAM core" evidence="5">
    <location>
        <begin position="159"/>
        <end position="402"/>
    </location>
</feature>
<dbReference type="PANTHER" id="PTHR13932">
    <property type="entry name" value="COPROPORPHYRINIGEN III OXIDASE"/>
    <property type="match status" value="1"/>
</dbReference>
<evidence type="ECO:0000313" key="7">
    <source>
        <dbReference type="Proteomes" id="UP001142078"/>
    </source>
</evidence>
<dbReference type="InterPro" id="IPR034505">
    <property type="entry name" value="Coproporphyrinogen-III_oxidase"/>
</dbReference>
<dbReference type="PROSITE" id="PS51918">
    <property type="entry name" value="RADICAL_SAM"/>
    <property type="match status" value="1"/>
</dbReference>
<dbReference type="GO" id="GO:0051539">
    <property type="term" value="F:4 iron, 4 sulfur cluster binding"/>
    <property type="evidence" value="ECO:0007669"/>
    <property type="project" value="TreeGrafter"/>
</dbReference>
<dbReference type="NCBIfam" id="TIGR03994">
    <property type="entry name" value="rSAM_HemZ"/>
    <property type="match status" value="1"/>
</dbReference>
<keyword evidence="7" id="KW-1185">Reference proteome</keyword>
<proteinExistence type="predicted"/>
<protein>
    <submittedName>
        <fullName evidence="6">Coproporphyrinogen dehydrogenase HemZ</fullName>
        <ecNumber evidence="6">1.3.98.3</ecNumber>
    </submittedName>
</protein>
<dbReference type="AlphaFoldDB" id="A0A9X2MF33"/>
<keyword evidence="3" id="KW-0408">Iron</keyword>
<dbReference type="EC" id="1.3.98.3" evidence="6"/>